<dbReference type="SUPFAM" id="SSF54427">
    <property type="entry name" value="NTF2-like"/>
    <property type="match status" value="1"/>
</dbReference>
<reference evidence="2 3" key="1">
    <citation type="submission" date="2014-03" db="EMBL/GenBank/DDBJ databases">
        <title>Draft genome of the hookworm Oesophagostomum dentatum.</title>
        <authorList>
            <person name="Mitreva M."/>
        </authorList>
    </citation>
    <scope>NUCLEOTIDE SEQUENCE [LARGE SCALE GENOMIC DNA]</scope>
    <source>
        <strain evidence="2 3">OD-Hann</strain>
    </source>
</reference>
<dbReference type="Pfam" id="PF14534">
    <property type="entry name" value="DUF4440"/>
    <property type="match status" value="1"/>
</dbReference>
<feature type="domain" description="DUF4440" evidence="1">
    <location>
        <begin position="12"/>
        <end position="98"/>
    </location>
</feature>
<protein>
    <recommendedName>
        <fullName evidence="1">DUF4440 domain-containing protein</fullName>
    </recommendedName>
</protein>
<accession>A0A0B1S9M8</accession>
<dbReference type="AlphaFoldDB" id="A0A0B1S9M8"/>
<dbReference type="EMBL" id="KN587601">
    <property type="protein sequence ID" value="KHJ81614.1"/>
    <property type="molecule type" value="Genomic_DNA"/>
</dbReference>
<dbReference type="Proteomes" id="UP000053660">
    <property type="component" value="Unassembled WGS sequence"/>
</dbReference>
<proteinExistence type="predicted"/>
<dbReference type="Gene3D" id="3.10.450.50">
    <property type="match status" value="1"/>
</dbReference>
<organism evidence="2 3">
    <name type="scientific">Oesophagostomum dentatum</name>
    <name type="common">Nodular worm</name>
    <dbReference type="NCBI Taxonomy" id="61180"/>
    <lineage>
        <taxon>Eukaryota</taxon>
        <taxon>Metazoa</taxon>
        <taxon>Ecdysozoa</taxon>
        <taxon>Nematoda</taxon>
        <taxon>Chromadorea</taxon>
        <taxon>Rhabditida</taxon>
        <taxon>Rhabditina</taxon>
        <taxon>Rhabditomorpha</taxon>
        <taxon>Strongyloidea</taxon>
        <taxon>Strongylidae</taxon>
        <taxon>Oesophagostomum</taxon>
    </lineage>
</organism>
<keyword evidence="3" id="KW-1185">Reference proteome</keyword>
<name>A0A0B1S9M8_OESDE</name>
<evidence type="ECO:0000259" key="1">
    <source>
        <dbReference type="Pfam" id="PF14534"/>
    </source>
</evidence>
<gene>
    <name evidence="2" type="ORF">OESDEN_18698</name>
</gene>
<evidence type="ECO:0000313" key="3">
    <source>
        <dbReference type="Proteomes" id="UP000053660"/>
    </source>
</evidence>
<evidence type="ECO:0000313" key="2">
    <source>
        <dbReference type="EMBL" id="KHJ81614.1"/>
    </source>
</evidence>
<sequence>MEKTYYDGHMEKAITDYFHPEGVVVHKGVGAQYAVLEGFGKMAEEFGKVKFARHNETFHGSECCLCTAYDVDVDSEKKGKVKAKVFQIWKKDGAKWKIYHDEFENPYKVM</sequence>
<dbReference type="InterPro" id="IPR032710">
    <property type="entry name" value="NTF2-like_dom_sf"/>
</dbReference>
<dbReference type="InterPro" id="IPR027843">
    <property type="entry name" value="DUF4440"/>
</dbReference>